<feature type="chain" id="PRO_5002858394" evidence="1">
    <location>
        <begin position="25"/>
        <end position="332"/>
    </location>
</feature>
<dbReference type="Pfam" id="PF00248">
    <property type="entry name" value="Aldo_ket_red"/>
    <property type="match status" value="1"/>
</dbReference>
<dbReference type="PRINTS" id="PR00069">
    <property type="entry name" value="ALDKETRDTASE"/>
</dbReference>
<dbReference type="eggNOG" id="COG0667">
    <property type="taxonomic scope" value="Bacteria"/>
</dbReference>
<dbReference type="PROSITE" id="PS51257">
    <property type="entry name" value="PROKAR_LIPOPROTEIN"/>
    <property type="match status" value="1"/>
</dbReference>
<evidence type="ECO:0000256" key="1">
    <source>
        <dbReference type="SAM" id="SignalP"/>
    </source>
</evidence>
<evidence type="ECO:0000259" key="2">
    <source>
        <dbReference type="Pfam" id="PF00248"/>
    </source>
</evidence>
<dbReference type="Proteomes" id="UP000002384">
    <property type="component" value="Chromosome"/>
</dbReference>
<keyword evidence="4" id="KW-1185">Reference proteome</keyword>
<accession>B7K6X4</accession>
<dbReference type="SUPFAM" id="SSF51430">
    <property type="entry name" value="NAD(P)-linked oxidoreductase"/>
    <property type="match status" value="1"/>
</dbReference>
<protein>
    <submittedName>
        <fullName evidence="3">Aldo/keto reductase</fullName>
    </submittedName>
</protein>
<dbReference type="RefSeq" id="WP_015956258.1">
    <property type="nucleotide sequence ID" value="NC_011729.1"/>
</dbReference>
<evidence type="ECO:0000313" key="3">
    <source>
        <dbReference type="EMBL" id="ACK72673.1"/>
    </source>
</evidence>
<dbReference type="InterPro" id="IPR006311">
    <property type="entry name" value="TAT_signal"/>
</dbReference>
<dbReference type="InterPro" id="IPR053135">
    <property type="entry name" value="AKR2_Oxidoreductase"/>
</dbReference>
<dbReference type="InterPro" id="IPR020471">
    <property type="entry name" value="AKR"/>
</dbReference>
<dbReference type="AlphaFoldDB" id="B7K6X4"/>
<organism evidence="3 4">
    <name type="scientific">Gloeothece citriformis (strain PCC 7424)</name>
    <name type="common">Cyanothece sp. (strain PCC 7424)</name>
    <dbReference type="NCBI Taxonomy" id="65393"/>
    <lineage>
        <taxon>Bacteria</taxon>
        <taxon>Bacillati</taxon>
        <taxon>Cyanobacteriota</taxon>
        <taxon>Cyanophyceae</taxon>
        <taxon>Oscillatoriophycideae</taxon>
        <taxon>Chroococcales</taxon>
        <taxon>Aphanothecaceae</taxon>
        <taxon>Gloeothece</taxon>
        <taxon>Gloeothece citriformis</taxon>
    </lineage>
</organism>
<feature type="domain" description="NADP-dependent oxidoreductase" evidence="2">
    <location>
        <begin position="67"/>
        <end position="259"/>
    </location>
</feature>
<dbReference type="EMBL" id="CP001291">
    <property type="protein sequence ID" value="ACK72673.1"/>
    <property type="molecule type" value="Genomic_DNA"/>
</dbReference>
<dbReference type="PANTHER" id="PTHR43312">
    <property type="entry name" value="D-THREO-ALDOSE 1-DEHYDROGENASE"/>
    <property type="match status" value="1"/>
</dbReference>
<keyword evidence="1" id="KW-0732">Signal</keyword>
<dbReference type="PANTHER" id="PTHR43312:SF1">
    <property type="entry name" value="NADP-DEPENDENT OXIDOREDUCTASE DOMAIN-CONTAINING PROTEIN"/>
    <property type="match status" value="1"/>
</dbReference>
<dbReference type="HOGENOM" id="CLU_023205_3_0_3"/>
<name>B7K6X4_GLOC7</name>
<dbReference type="CDD" id="cd19100">
    <property type="entry name" value="AKR_unchar"/>
    <property type="match status" value="1"/>
</dbReference>
<proteinExistence type="predicted"/>
<dbReference type="Gene3D" id="3.20.20.100">
    <property type="entry name" value="NADP-dependent oxidoreductase domain"/>
    <property type="match status" value="1"/>
</dbReference>
<dbReference type="KEGG" id="cyc:PCC7424_4306"/>
<gene>
    <name evidence="3" type="ordered locus">PCC7424_4306</name>
</gene>
<evidence type="ECO:0000313" key="4">
    <source>
        <dbReference type="Proteomes" id="UP000002384"/>
    </source>
</evidence>
<dbReference type="PROSITE" id="PS51318">
    <property type="entry name" value="TAT"/>
    <property type="match status" value="1"/>
</dbReference>
<reference evidence="4" key="1">
    <citation type="journal article" date="2011" name="MBio">
        <title>Novel metabolic attributes of the genus Cyanothece, comprising a group of unicellular nitrogen-fixing Cyanobacteria.</title>
        <authorList>
            <person name="Bandyopadhyay A."/>
            <person name="Elvitigala T."/>
            <person name="Welsh E."/>
            <person name="Stockel J."/>
            <person name="Liberton M."/>
            <person name="Min H."/>
            <person name="Sherman L.A."/>
            <person name="Pakrasi H.B."/>
        </authorList>
    </citation>
    <scope>NUCLEOTIDE SEQUENCE [LARGE SCALE GENOMIC DNA]</scope>
    <source>
        <strain evidence="4">PCC 7424</strain>
    </source>
</reference>
<dbReference type="STRING" id="65393.PCC7424_4306"/>
<dbReference type="GO" id="GO:0016491">
    <property type="term" value="F:oxidoreductase activity"/>
    <property type="evidence" value="ECO:0007669"/>
    <property type="project" value="InterPro"/>
</dbReference>
<dbReference type="InterPro" id="IPR036812">
    <property type="entry name" value="NAD(P)_OxRdtase_dom_sf"/>
</dbReference>
<sequence length="332" mass="36577">MKNNRRTRRNFLLASLAVASGVSASCRNYFTRSPKVSPALAESLSSNPSAEMPQRVLGKTNISVPILGLGGSASPLSRPDQEGDAIAILERAFDLGIRYFDTAANYGPSEERIGKALSSHRQEIILATKTSSRNRDSAWRDLEQSLQRLQTDYLDLWQFHALTYDWDVNTILEPKQGAIKAALEAKEQGLIRGIGITGHHNPEIIVEGLRRYVFDTALVPINAADKHHSSSFIKKVLPVAQEKNTGIIAMKVPAYGRLFKPGVLDGMGQAMGYALSQSGVSCCIIAADTLSQLEENVRVAQEFKPLSSDELGMIEQRTAKVWRDSSFFRDWG</sequence>
<dbReference type="OrthoDB" id="9773828at2"/>
<feature type="signal peptide" evidence="1">
    <location>
        <begin position="1"/>
        <end position="24"/>
    </location>
</feature>
<dbReference type="InterPro" id="IPR023210">
    <property type="entry name" value="NADP_OxRdtase_dom"/>
</dbReference>